<dbReference type="GO" id="GO:0019646">
    <property type="term" value="P:aerobic electron transport chain"/>
    <property type="evidence" value="ECO:0007669"/>
    <property type="project" value="InterPro"/>
</dbReference>
<accession>A0A7W6GNX1</accession>
<evidence type="ECO:0000256" key="7">
    <source>
        <dbReference type="SAM" id="Phobius"/>
    </source>
</evidence>
<proteinExistence type="inferred from homology"/>
<dbReference type="GO" id="GO:0005886">
    <property type="term" value="C:plasma membrane"/>
    <property type="evidence" value="ECO:0007669"/>
    <property type="project" value="UniProtKB-SubCell"/>
</dbReference>
<dbReference type="InterPro" id="IPR024791">
    <property type="entry name" value="Cyt_c/ubiquinol_Oxase_su3"/>
</dbReference>
<comment type="subcellular location">
    <subcellularLocation>
        <location evidence="6">Cell membrane</location>
        <topology evidence="6">Multi-pass membrane protein</topology>
    </subcellularLocation>
    <subcellularLocation>
        <location evidence="1">Membrane</location>
        <topology evidence="1">Multi-pass membrane protein</topology>
    </subcellularLocation>
</comment>
<dbReference type="Gene3D" id="1.20.120.80">
    <property type="entry name" value="Cytochrome c oxidase, subunit III, four-helix bundle"/>
    <property type="match status" value="1"/>
</dbReference>
<feature type="transmembrane region" description="Helical" evidence="7">
    <location>
        <begin position="175"/>
        <end position="194"/>
    </location>
</feature>
<comment type="similarity">
    <text evidence="2 6">Belongs to the cytochrome c oxidase subunit 3 family.</text>
</comment>
<name>A0A7W6GNX1_9SPHN</name>
<keyword evidence="3 6" id="KW-0812">Transmembrane</keyword>
<dbReference type="EMBL" id="JACIEB010000004">
    <property type="protein sequence ID" value="MBB3982265.1"/>
    <property type="molecule type" value="Genomic_DNA"/>
</dbReference>
<dbReference type="CDD" id="cd02862">
    <property type="entry name" value="NorE_like"/>
    <property type="match status" value="1"/>
</dbReference>
<gene>
    <name evidence="9" type="ORF">GGR44_001928</name>
</gene>
<evidence type="ECO:0000313" key="9">
    <source>
        <dbReference type="EMBL" id="MBB3982265.1"/>
    </source>
</evidence>
<dbReference type="InterPro" id="IPR000298">
    <property type="entry name" value="Cyt_c_oxidase-like_su3"/>
</dbReference>
<comment type="caution">
    <text evidence="9">The sequence shown here is derived from an EMBL/GenBank/DDBJ whole genome shotgun (WGS) entry which is preliminary data.</text>
</comment>
<feature type="transmembrane region" description="Helical" evidence="7">
    <location>
        <begin position="93"/>
        <end position="111"/>
    </location>
</feature>
<keyword evidence="4 7" id="KW-1133">Transmembrane helix</keyword>
<dbReference type="AlphaFoldDB" id="A0A7W6GNX1"/>
<feature type="transmembrane region" description="Helical" evidence="7">
    <location>
        <begin position="62"/>
        <end position="81"/>
    </location>
</feature>
<evidence type="ECO:0000256" key="2">
    <source>
        <dbReference type="ARBA" id="ARBA00010581"/>
    </source>
</evidence>
<evidence type="ECO:0000256" key="3">
    <source>
        <dbReference type="ARBA" id="ARBA00022692"/>
    </source>
</evidence>
<dbReference type="RefSeq" id="WP_183955351.1">
    <property type="nucleotide sequence ID" value="NZ_JACIEB010000004.1"/>
</dbReference>
<feature type="transmembrane region" description="Helical" evidence="7">
    <location>
        <begin position="20"/>
        <end position="42"/>
    </location>
</feature>
<dbReference type="Proteomes" id="UP000552757">
    <property type="component" value="Unassembled WGS sequence"/>
</dbReference>
<dbReference type="SUPFAM" id="SSF81452">
    <property type="entry name" value="Cytochrome c oxidase subunit III-like"/>
    <property type="match status" value="1"/>
</dbReference>
<dbReference type="PROSITE" id="PS50253">
    <property type="entry name" value="COX3"/>
    <property type="match status" value="1"/>
</dbReference>
<feature type="domain" description="Heme-copper oxidase subunit III family profile" evidence="8">
    <location>
        <begin position="21"/>
        <end position="196"/>
    </location>
</feature>
<evidence type="ECO:0000256" key="6">
    <source>
        <dbReference type="RuleBase" id="RU003376"/>
    </source>
</evidence>
<keyword evidence="5 7" id="KW-0472">Membrane</keyword>
<evidence type="ECO:0000256" key="5">
    <source>
        <dbReference type="ARBA" id="ARBA00023136"/>
    </source>
</evidence>
<dbReference type="GO" id="GO:0004129">
    <property type="term" value="F:cytochrome-c oxidase activity"/>
    <property type="evidence" value="ECO:0007669"/>
    <property type="project" value="InterPro"/>
</dbReference>
<dbReference type="Pfam" id="PF00510">
    <property type="entry name" value="COX3"/>
    <property type="match status" value="1"/>
</dbReference>
<dbReference type="PANTHER" id="PTHR11403:SF6">
    <property type="entry name" value="NITRIC OXIDE REDUCTASE SUBUNIT E"/>
    <property type="match status" value="1"/>
</dbReference>
<dbReference type="PANTHER" id="PTHR11403">
    <property type="entry name" value="CYTOCHROME C OXIDASE SUBUNIT III"/>
    <property type="match status" value="1"/>
</dbReference>
<keyword evidence="10" id="KW-1185">Reference proteome</keyword>
<organism evidence="9 10">
    <name type="scientific">Sphingobium fontiphilum</name>
    <dbReference type="NCBI Taxonomy" id="944425"/>
    <lineage>
        <taxon>Bacteria</taxon>
        <taxon>Pseudomonadati</taxon>
        <taxon>Pseudomonadota</taxon>
        <taxon>Alphaproteobacteria</taxon>
        <taxon>Sphingomonadales</taxon>
        <taxon>Sphingomonadaceae</taxon>
        <taxon>Sphingobium</taxon>
    </lineage>
</organism>
<evidence type="ECO:0000256" key="1">
    <source>
        <dbReference type="ARBA" id="ARBA00004141"/>
    </source>
</evidence>
<evidence type="ECO:0000313" key="10">
    <source>
        <dbReference type="Proteomes" id="UP000552757"/>
    </source>
</evidence>
<evidence type="ECO:0000256" key="4">
    <source>
        <dbReference type="ARBA" id="ARBA00022989"/>
    </source>
</evidence>
<evidence type="ECO:0000259" key="8">
    <source>
        <dbReference type="PROSITE" id="PS50253"/>
    </source>
</evidence>
<protein>
    <submittedName>
        <fullName evidence="9">Nitric oxide reductase NorE protein</fullName>
    </submittedName>
</protein>
<reference evidence="9 10" key="1">
    <citation type="submission" date="2020-08" db="EMBL/GenBank/DDBJ databases">
        <title>Genomic Encyclopedia of Type Strains, Phase IV (KMG-IV): sequencing the most valuable type-strain genomes for metagenomic binning, comparative biology and taxonomic classification.</title>
        <authorList>
            <person name="Goeker M."/>
        </authorList>
    </citation>
    <scope>NUCLEOTIDE SEQUENCE [LARGE SCALE GENOMIC DNA]</scope>
    <source>
        <strain evidence="9 10">DSM 29348</strain>
    </source>
</reference>
<feature type="transmembrane region" description="Helical" evidence="7">
    <location>
        <begin position="132"/>
        <end position="155"/>
    </location>
</feature>
<sequence>MNPATDGNETALRGHVPGEPGLWVLIFGDLLVFGVLFVTYAVSLVGDPDAMGLSQQKLSRGLGLANTILLLTSSWFIAHAVNAARRGSPRARRLILAALALGTAFVGVKVVEWGGHIGHGDTLNSSSFFTFYFMYTGIHLLHVLIGLGVLTWLAWQCDSSGAWTGPFAVLEGSAVFWHLVDLLWVMLFALLYLLRHGAAV</sequence>
<dbReference type="InterPro" id="IPR013833">
    <property type="entry name" value="Cyt_c_oxidase_su3_a-hlx"/>
</dbReference>
<dbReference type="InterPro" id="IPR035973">
    <property type="entry name" value="Cyt_c_oxidase_su3-like_sf"/>
</dbReference>